<proteinExistence type="inferred from homology"/>
<accession>A0A2H0WN10</accession>
<sequence>MSKKMIIRQSAVAGQFYPAQREELDAQLASLFDQTKKISLRGRPKILIVPHAGIVYSGKVAAWGFKQIENLGYSKIMLLGASHQTFFQHAAIFG</sequence>
<reference evidence="3" key="1">
    <citation type="submission" date="2017-09" db="EMBL/GenBank/DDBJ databases">
        <title>Depth-based differentiation of microbial function through sediment-hosted aquifers and enrichment of novel symbionts in the deep terrestrial subsurface.</title>
        <authorList>
            <person name="Probst A.J."/>
            <person name="Ladd B."/>
            <person name="Jarett J.K."/>
            <person name="Geller-Mcgrath D.E."/>
            <person name="Sieber C.M.K."/>
            <person name="Emerson J.B."/>
            <person name="Anantharaman K."/>
            <person name="Thomas B.C."/>
            <person name="Malmstrom R."/>
            <person name="Stieglmeier M."/>
            <person name="Klingl A."/>
            <person name="Woyke T."/>
            <person name="Ryan C.M."/>
            <person name="Banfield J.F."/>
        </authorList>
    </citation>
    <scope>NUCLEOTIDE SEQUENCE [LARGE SCALE GENOMIC DNA]</scope>
</reference>
<evidence type="ECO:0000313" key="2">
    <source>
        <dbReference type="EMBL" id="PIS14007.1"/>
    </source>
</evidence>
<evidence type="ECO:0000313" key="3">
    <source>
        <dbReference type="Proteomes" id="UP000230033"/>
    </source>
</evidence>
<protein>
    <submittedName>
        <fullName evidence="2">AmmeMemoRadiSam system protein B</fullName>
    </submittedName>
</protein>
<feature type="non-terminal residue" evidence="2">
    <location>
        <position position="94"/>
    </location>
</feature>
<dbReference type="Gene3D" id="3.40.830.10">
    <property type="entry name" value="LigB-like"/>
    <property type="match status" value="1"/>
</dbReference>
<dbReference type="PANTHER" id="PTHR11060:SF0">
    <property type="entry name" value="PROTEIN MEMO1"/>
    <property type="match status" value="1"/>
</dbReference>
<comment type="caution">
    <text evidence="2">The sequence shown here is derived from an EMBL/GenBank/DDBJ whole genome shotgun (WGS) entry which is preliminary data.</text>
</comment>
<dbReference type="NCBIfam" id="TIGR04336">
    <property type="entry name" value="AmmeMemoSam_B"/>
    <property type="match status" value="1"/>
</dbReference>
<comment type="similarity">
    <text evidence="1">Belongs to the MEMO1 family.</text>
</comment>
<dbReference type="InterPro" id="IPR002737">
    <property type="entry name" value="MEMO1_fam"/>
</dbReference>
<evidence type="ECO:0000256" key="1">
    <source>
        <dbReference type="ARBA" id="ARBA00006315"/>
    </source>
</evidence>
<organism evidence="2 3">
    <name type="scientific">Candidatus Shapirobacteria bacterium CG09_land_8_20_14_0_10_47_13</name>
    <dbReference type="NCBI Taxonomy" id="1974481"/>
    <lineage>
        <taxon>Bacteria</taxon>
        <taxon>Candidatus Shapironibacteriota</taxon>
    </lineage>
</organism>
<dbReference type="EMBL" id="PEZJ01000015">
    <property type="protein sequence ID" value="PIS14007.1"/>
    <property type="molecule type" value="Genomic_DNA"/>
</dbReference>
<name>A0A2H0WN10_9BACT</name>
<dbReference type="Proteomes" id="UP000230033">
    <property type="component" value="Unassembled WGS sequence"/>
</dbReference>
<dbReference type="PANTHER" id="PTHR11060">
    <property type="entry name" value="PROTEIN MEMO1"/>
    <property type="match status" value="1"/>
</dbReference>
<dbReference type="Pfam" id="PF01875">
    <property type="entry name" value="Memo"/>
    <property type="match status" value="1"/>
</dbReference>
<gene>
    <name evidence="2" type="primary">amrB</name>
    <name evidence="2" type="ORF">COT65_01210</name>
</gene>
<dbReference type="AlphaFoldDB" id="A0A2H0WN10"/>